<name>A0A6S9JYQ6_HETAK</name>
<keyword evidence="4" id="KW-0732">Signal</keyword>
<evidence type="ECO:0000256" key="2">
    <source>
        <dbReference type="ARBA" id="ARBA00017835"/>
    </source>
</evidence>
<evidence type="ECO:0000256" key="3">
    <source>
        <dbReference type="ARBA" id="ARBA00029631"/>
    </source>
</evidence>
<evidence type="ECO:0000256" key="1">
    <source>
        <dbReference type="ARBA" id="ARBA00009224"/>
    </source>
</evidence>
<protein>
    <recommendedName>
        <fullName evidence="2">Mitochondrial fission process protein 1</fullName>
    </recommendedName>
    <alternativeName>
        <fullName evidence="3">Mitochondrial 18 kDa protein</fullName>
    </alternativeName>
</protein>
<accession>A0A6S9JYQ6</accession>
<sequence>MKLLSLAFCVFGALSHLGAEAFIAKPSFAAKGKYVGGGSRVVTKAIVEHFEGNPVTLIGQVSAVGSFITYGYVLANNEEVEECEVVYEGEETEKEVDIYRDTPLRYMGYANELGEAFRPLVDVKFVLLGYVAALGYVFADAASKALAAPQKNCMNFEGTDKNPNICAIPALAEVLSFQLLASVALPGFTINRWVLFLSLLVEKYDETFGQLPDLVQEWLPTLGGLALIPLIVKPLDLLVEKFLEATLQPYLENTFPLCTVKVEGSSEE</sequence>
<gene>
    <name evidence="5" type="ORF">HAKA00212_LOCUS375</name>
</gene>
<dbReference type="GO" id="GO:0005739">
    <property type="term" value="C:mitochondrion"/>
    <property type="evidence" value="ECO:0007669"/>
    <property type="project" value="TreeGrafter"/>
</dbReference>
<organism evidence="5">
    <name type="scientific">Heterosigma akashiwo</name>
    <name type="common">Chromophytic alga</name>
    <name type="synonym">Heterosigma carterae</name>
    <dbReference type="NCBI Taxonomy" id="2829"/>
    <lineage>
        <taxon>Eukaryota</taxon>
        <taxon>Sar</taxon>
        <taxon>Stramenopiles</taxon>
        <taxon>Ochrophyta</taxon>
        <taxon>Raphidophyceae</taxon>
        <taxon>Chattonellales</taxon>
        <taxon>Chattonellaceae</taxon>
        <taxon>Heterosigma</taxon>
    </lineage>
</organism>
<dbReference type="PANTHER" id="PTHR11001">
    <property type="entry name" value="MITOCHONDRIAL FISSION PROCESS PROTEIN 1"/>
    <property type="match status" value="1"/>
</dbReference>
<dbReference type="Pfam" id="PF10558">
    <property type="entry name" value="MTP18"/>
    <property type="match status" value="1"/>
</dbReference>
<feature type="signal peptide" evidence="4">
    <location>
        <begin position="1"/>
        <end position="19"/>
    </location>
</feature>
<evidence type="ECO:0000313" key="5">
    <source>
        <dbReference type="EMBL" id="CAE0620184.1"/>
    </source>
</evidence>
<dbReference type="PANTHER" id="PTHR11001:SF2">
    <property type="entry name" value="MITOCHONDRIAL FISSION PROCESS PROTEIN 1"/>
    <property type="match status" value="1"/>
</dbReference>
<dbReference type="EMBL" id="HBIU01001160">
    <property type="protein sequence ID" value="CAE0620184.1"/>
    <property type="molecule type" value="Transcribed_RNA"/>
</dbReference>
<reference evidence="5" key="1">
    <citation type="submission" date="2021-01" db="EMBL/GenBank/DDBJ databases">
        <authorList>
            <person name="Corre E."/>
            <person name="Pelletier E."/>
            <person name="Niang G."/>
            <person name="Scheremetjew M."/>
            <person name="Finn R."/>
            <person name="Kale V."/>
            <person name="Holt S."/>
            <person name="Cochrane G."/>
            <person name="Meng A."/>
            <person name="Brown T."/>
            <person name="Cohen L."/>
        </authorList>
    </citation>
    <scope>NUCLEOTIDE SEQUENCE</scope>
    <source>
        <strain evidence="5">CCMP3107</strain>
    </source>
</reference>
<dbReference type="AlphaFoldDB" id="A0A6S9JYQ6"/>
<proteinExistence type="inferred from homology"/>
<dbReference type="GO" id="GO:0000266">
    <property type="term" value="P:mitochondrial fission"/>
    <property type="evidence" value="ECO:0007669"/>
    <property type="project" value="TreeGrafter"/>
</dbReference>
<dbReference type="InterPro" id="IPR019560">
    <property type="entry name" value="Mitochondrial_18_kDa_protein"/>
</dbReference>
<comment type="similarity">
    <text evidence="1">Belongs to the MTFP1 family.</text>
</comment>
<evidence type="ECO:0000256" key="4">
    <source>
        <dbReference type="SAM" id="SignalP"/>
    </source>
</evidence>
<feature type="chain" id="PRO_5030159601" description="Mitochondrial fission process protein 1" evidence="4">
    <location>
        <begin position="20"/>
        <end position="268"/>
    </location>
</feature>